<evidence type="ECO:0000259" key="2">
    <source>
        <dbReference type="PROSITE" id="PS51199"/>
    </source>
</evidence>
<dbReference type="GO" id="GO:0005829">
    <property type="term" value="C:cytosol"/>
    <property type="evidence" value="ECO:0007669"/>
    <property type="project" value="TreeGrafter"/>
</dbReference>
<dbReference type="STRING" id="797473.HMPREF9080_01822"/>
<dbReference type="PROSITE" id="PS51199">
    <property type="entry name" value="SF4_HELICASE"/>
    <property type="match status" value="1"/>
</dbReference>
<proteinExistence type="predicted"/>
<comment type="caution">
    <text evidence="3">The sequence shown here is derived from an EMBL/GenBank/DDBJ whole genome shotgun (WGS) entry which is preliminary data.</text>
</comment>
<dbReference type="InterPro" id="IPR027417">
    <property type="entry name" value="P-loop_NTPase"/>
</dbReference>
<keyword evidence="3" id="KW-0378">Hydrolase</keyword>
<name>G9ZGB9_9GAMM</name>
<keyword evidence="3" id="KW-0067">ATP-binding</keyword>
<sequence length="306" mass="33987">MTEHENDYDDYRQREIKRLLADTIFYLQEASEHPDSIAGIPTGFRDLDRMTGGLQRGDLIVIAGRPGMGKTALAMNIAEAVAIGAREAVALFSLAQPDRVLMLRLLSSLSGIAHDRLRKGDITDEGAREKLALAVRQLVEAPLDINDDLNLTVTDLHAQTRRLQEKRGALGLILIDDLQMIEQDNPGNNRMTTVDRIMRSLKLLAREMYAPVIVLSQVSQRAEQRANKRPLLADLPAAGAIEQHADVVLFIYRSEVYDPDSPERGIADINIAKQRNGPIGTVKLAFQAEYLRFGDLASGYDEAFDD</sequence>
<keyword evidence="3" id="KW-0547">Nucleotide-binding</keyword>
<dbReference type="EMBL" id="AGCM01000105">
    <property type="protein sequence ID" value="EHM53295.1"/>
    <property type="molecule type" value="Genomic_DNA"/>
</dbReference>
<protein>
    <submittedName>
        <fullName evidence="3">Putative replicative DNA helicase</fullName>
    </submittedName>
</protein>
<dbReference type="SUPFAM" id="SSF52540">
    <property type="entry name" value="P-loop containing nucleoside triphosphate hydrolases"/>
    <property type="match status" value="1"/>
</dbReference>
<evidence type="ECO:0000313" key="3">
    <source>
        <dbReference type="EMBL" id="EHM53295.1"/>
    </source>
</evidence>
<dbReference type="InterPro" id="IPR007694">
    <property type="entry name" value="DNA_helicase_DnaB-like_C"/>
</dbReference>
<keyword evidence="3" id="KW-0347">Helicase</keyword>
<dbReference type="PANTHER" id="PTHR30153:SF2">
    <property type="entry name" value="REPLICATIVE DNA HELICASE"/>
    <property type="match status" value="1"/>
</dbReference>
<dbReference type="Gene3D" id="3.40.50.300">
    <property type="entry name" value="P-loop containing nucleotide triphosphate hydrolases"/>
    <property type="match status" value="1"/>
</dbReference>
<evidence type="ECO:0000313" key="4">
    <source>
        <dbReference type="Proteomes" id="UP000004750"/>
    </source>
</evidence>
<dbReference type="GO" id="GO:1990077">
    <property type="term" value="C:primosome complex"/>
    <property type="evidence" value="ECO:0007669"/>
    <property type="project" value="UniProtKB-KW"/>
</dbReference>
<dbReference type="Proteomes" id="UP000004750">
    <property type="component" value="Unassembled WGS sequence"/>
</dbReference>
<evidence type="ECO:0000256" key="1">
    <source>
        <dbReference type="ARBA" id="ARBA00022515"/>
    </source>
</evidence>
<dbReference type="AlphaFoldDB" id="G9ZGB9"/>
<dbReference type="SMART" id="SM00382">
    <property type="entry name" value="AAA"/>
    <property type="match status" value="1"/>
</dbReference>
<dbReference type="PANTHER" id="PTHR30153">
    <property type="entry name" value="REPLICATIVE DNA HELICASE DNAB"/>
    <property type="match status" value="1"/>
</dbReference>
<reference evidence="3 4" key="1">
    <citation type="submission" date="2011-08" db="EMBL/GenBank/DDBJ databases">
        <authorList>
            <person name="Weinstock G."/>
            <person name="Sodergren E."/>
            <person name="Clifton S."/>
            <person name="Fulton L."/>
            <person name="Fulton B."/>
            <person name="Courtney L."/>
            <person name="Fronick C."/>
            <person name="Harrison M."/>
            <person name="Strong C."/>
            <person name="Farmer C."/>
            <person name="Delahaunty K."/>
            <person name="Markovic C."/>
            <person name="Hall O."/>
            <person name="Minx P."/>
            <person name="Tomlinson C."/>
            <person name="Mitreva M."/>
            <person name="Hou S."/>
            <person name="Chen J."/>
            <person name="Wollam A."/>
            <person name="Pepin K.H."/>
            <person name="Johnson M."/>
            <person name="Bhonagiri V."/>
            <person name="Zhang X."/>
            <person name="Suruliraj S."/>
            <person name="Warren W."/>
            <person name="Chinwalla A."/>
            <person name="Mardis E.R."/>
            <person name="Wilson R.K."/>
        </authorList>
    </citation>
    <scope>NUCLEOTIDE SEQUENCE [LARGE SCALE GENOMIC DNA]</scope>
    <source>
        <strain evidence="3 4">F0432</strain>
    </source>
</reference>
<dbReference type="GO" id="GO:0006269">
    <property type="term" value="P:DNA replication, synthesis of primer"/>
    <property type="evidence" value="ECO:0007669"/>
    <property type="project" value="UniProtKB-KW"/>
</dbReference>
<dbReference type="GO" id="GO:0005524">
    <property type="term" value="F:ATP binding"/>
    <property type="evidence" value="ECO:0007669"/>
    <property type="project" value="InterPro"/>
</dbReference>
<dbReference type="InterPro" id="IPR003593">
    <property type="entry name" value="AAA+_ATPase"/>
</dbReference>
<dbReference type="PATRIC" id="fig|797473.3.peg.1480"/>
<keyword evidence="1" id="KW-0639">Primosome</keyword>
<dbReference type="RefSeq" id="WP_006985822.1">
    <property type="nucleotide sequence ID" value="NZ_JH417935.1"/>
</dbReference>
<dbReference type="GO" id="GO:0003678">
    <property type="term" value="F:DNA helicase activity"/>
    <property type="evidence" value="ECO:0007669"/>
    <property type="project" value="InterPro"/>
</dbReference>
<dbReference type="HOGENOM" id="CLU_005373_1_2_6"/>
<feature type="domain" description="SF4 helicase" evidence="2">
    <location>
        <begin position="33"/>
        <end position="300"/>
    </location>
</feature>
<dbReference type="Pfam" id="PF03796">
    <property type="entry name" value="DnaB_C"/>
    <property type="match status" value="1"/>
</dbReference>
<dbReference type="CDD" id="cd00984">
    <property type="entry name" value="DnaB_C"/>
    <property type="match status" value="1"/>
</dbReference>
<organism evidence="3 4">
    <name type="scientific">Cardiobacterium valvarum F0432</name>
    <dbReference type="NCBI Taxonomy" id="797473"/>
    <lineage>
        <taxon>Bacteria</taxon>
        <taxon>Pseudomonadati</taxon>
        <taxon>Pseudomonadota</taxon>
        <taxon>Gammaproteobacteria</taxon>
        <taxon>Cardiobacteriales</taxon>
        <taxon>Cardiobacteriaceae</taxon>
        <taxon>Cardiobacterium</taxon>
    </lineage>
</organism>
<accession>G9ZGB9</accession>
<gene>
    <name evidence="3" type="ORF">HMPREF9080_01822</name>
</gene>